<proteinExistence type="predicted"/>
<dbReference type="AlphaFoldDB" id="A0A412AV02"/>
<evidence type="ECO:0000313" key="1">
    <source>
        <dbReference type="EMBL" id="RGQ36056.1"/>
    </source>
</evidence>
<dbReference type="Proteomes" id="UP000284751">
    <property type="component" value="Unassembled WGS sequence"/>
</dbReference>
<organism evidence="1 2">
    <name type="scientific">[Clostridium] leptum</name>
    <dbReference type="NCBI Taxonomy" id="1535"/>
    <lineage>
        <taxon>Bacteria</taxon>
        <taxon>Bacillati</taxon>
        <taxon>Bacillota</taxon>
        <taxon>Clostridia</taxon>
        <taxon>Eubacteriales</taxon>
        <taxon>Oscillospiraceae</taxon>
        <taxon>Oscillospiraceae incertae sedis</taxon>
    </lineage>
</organism>
<reference evidence="1 2" key="1">
    <citation type="submission" date="2018-08" db="EMBL/GenBank/DDBJ databases">
        <title>A genome reference for cultivated species of the human gut microbiota.</title>
        <authorList>
            <person name="Zou Y."/>
            <person name="Xue W."/>
            <person name="Luo G."/>
        </authorList>
    </citation>
    <scope>NUCLEOTIDE SEQUENCE [LARGE SCALE GENOMIC DNA]</scope>
    <source>
        <strain evidence="1 2">AF28-26</strain>
    </source>
</reference>
<dbReference type="EMBL" id="QRTC01000058">
    <property type="protein sequence ID" value="RGQ36056.1"/>
    <property type="molecule type" value="Genomic_DNA"/>
</dbReference>
<accession>A0A412AV02</accession>
<comment type="caution">
    <text evidence="1">The sequence shown here is derived from an EMBL/GenBank/DDBJ whole genome shotgun (WGS) entry which is preliminary data.</text>
</comment>
<name>A0A412AV02_9FIRM</name>
<evidence type="ECO:0000313" key="2">
    <source>
        <dbReference type="Proteomes" id="UP000284751"/>
    </source>
</evidence>
<sequence length="95" mass="10873">MREEKWISGGRKILKRLCFFLMWLGAGRLGRERRVIAANHSVMSGPSAYLGGTAESISFRPSDGMKGFFLFYQAGKWMTPIWLGRSNRIEKKKSE</sequence>
<gene>
    <name evidence="1" type="ORF">DWY99_11950</name>
</gene>
<protein>
    <submittedName>
        <fullName evidence="1">Uncharacterized protein</fullName>
    </submittedName>
</protein>